<dbReference type="CDD" id="cd02110">
    <property type="entry name" value="SO_family_Moco_dimer"/>
    <property type="match status" value="1"/>
</dbReference>
<keyword evidence="8" id="KW-1185">Reference proteome</keyword>
<evidence type="ECO:0000256" key="2">
    <source>
        <dbReference type="ARBA" id="ARBA00022505"/>
    </source>
</evidence>
<dbReference type="InterPro" id="IPR036374">
    <property type="entry name" value="OxRdtase_Mopterin-bd_sf"/>
</dbReference>
<comment type="cofactor">
    <cofactor evidence="1">
        <name>Mo-molybdopterin</name>
        <dbReference type="ChEBI" id="CHEBI:71302"/>
    </cofactor>
</comment>
<feature type="domain" description="Oxidoreductase molybdopterin-binding" evidence="5">
    <location>
        <begin position="43"/>
        <end position="218"/>
    </location>
</feature>
<feature type="domain" description="Moybdenum cofactor oxidoreductase dimerisation" evidence="6">
    <location>
        <begin position="246"/>
        <end position="357"/>
    </location>
</feature>
<evidence type="ECO:0000256" key="3">
    <source>
        <dbReference type="ARBA" id="ARBA00022723"/>
    </source>
</evidence>
<dbReference type="Proteomes" id="UP000291591">
    <property type="component" value="Unassembled WGS sequence"/>
</dbReference>
<dbReference type="InterPro" id="IPR008335">
    <property type="entry name" value="Mopterin_OxRdtase_euk"/>
</dbReference>
<proteinExistence type="predicted"/>
<dbReference type="PANTHER" id="PTHR19372:SF7">
    <property type="entry name" value="SULFITE OXIDASE, MITOCHONDRIAL"/>
    <property type="match status" value="1"/>
</dbReference>
<dbReference type="PANTHER" id="PTHR19372">
    <property type="entry name" value="SULFITE REDUCTASE"/>
    <property type="match status" value="1"/>
</dbReference>
<evidence type="ECO:0000313" key="7">
    <source>
        <dbReference type="EMBL" id="RZT86358.1"/>
    </source>
</evidence>
<dbReference type="SUPFAM" id="SSF56524">
    <property type="entry name" value="Oxidoreductase molybdopterin-binding domain"/>
    <property type="match status" value="1"/>
</dbReference>
<keyword evidence="3" id="KW-0479">Metal-binding</keyword>
<dbReference type="InterPro" id="IPR005066">
    <property type="entry name" value="MoCF_OxRdtse_dimer"/>
</dbReference>
<dbReference type="GO" id="GO:0020037">
    <property type="term" value="F:heme binding"/>
    <property type="evidence" value="ECO:0007669"/>
    <property type="project" value="TreeGrafter"/>
</dbReference>
<sequence length="360" mass="38188">MISPAKRDDMLVHQSEPYNAEPPRGALADDVVTPIAAFYGRNHGTFPDTDAATWRLCVGGMVDRPLELSLDDLRSRFTRHEEIATLQCAGNRRAGLMAVHDIPGQHPWGPGATSTARWAGARLADVLDAAGLDPAATDIAFDAPDVADEADPPQGFGGSIGVGKATAGEVLLAWEMNGEPLPVAHGAPVRVVVPGHIGARSVKWVETITARDRPSDNFFQATAYRLLPADTKDPGPGDGVALGAVALNSEILRPDDGDEVPAGPTAVTGYAFAGEDRTIIRVDVSADGGDTWVQADLDEQLGPWTWRLWHATVDVPAGRTTITARAWDSSAALQPEHPASVWNPKGYVNNSWPAVTVTGR</sequence>
<dbReference type="Gene3D" id="3.90.420.10">
    <property type="entry name" value="Oxidoreductase, molybdopterin-binding domain"/>
    <property type="match status" value="1"/>
</dbReference>
<dbReference type="InterPro" id="IPR014756">
    <property type="entry name" value="Ig_E-set"/>
</dbReference>
<keyword evidence="4" id="KW-0560">Oxidoreductase</keyword>
<evidence type="ECO:0000256" key="1">
    <source>
        <dbReference type="ARBA" id="ARBA00001924"/>
    </source>
</evidence>
<accession>A0A4Q7UZ26</accession>
<dbReference type="InterPro" id="IPR000572">
    <property type="entry name" value="OxRdtase_Mopterin-bd_dom"/>
</dbReference>
<dbReference type="GO" id="GO:0006790">
    <property type="term" value="P:sulfur compound metabolic process"/>
    <property type="evidence" value="ECO:0007669"/>
    <property type="project" value="TreeGrafter"/>
</dbReference>
<evidence type="ECO:0000259" key="6">
    <source>
        <dbReference type="Pfam" id="PF03404"/>
    </source>
</evidence>
<reference evidence="7 8" key="1">
    <citation type="submission" date="2019-02" db="EMBL/GenBank/DDBJ databases">
        <title>Sequencing the genomes of 1000 actinobacteria strains.</title>
        <authorList>
            <person name="Klenk H.-P."/>
        </authorList>
    </citation>
    <scope>NUCLEOTIDE SEQUENCE [LARGE SCALE GENOMIC DNA]</scope>
    <source>
        <strain evidence="7 8">DSM 45779</strain>
    </source>
</reference>
<dbReference type="GO" id="GO:0008482">
    <property type="term" value="F:sulfite oxidase activity"/>
    <property type="evidence" value="ECO:0007669"/>
    <property type="project" value="TreeGrafter"/>
</dbReference>
<dbReference type="GO" id="GO:0030151">
    <property type="term" value="F:molybdenum ion binding"/>
    <property type="evidence" value="ECO:0007669"/>
    <property type="project" value="InterPro"/>
</dbReference>
<name>A0A4Q7UZ26_PSEST</name>
<dbReference type="Gene3D" id="2.60.40.650">
    <property type="match status" value="1"/>
</dbReference>
<dbReference type="GO" id="GO:0043546">
    <property type="term" value="F:molybdopterin cofactor binding"/>
    <property type="evidence" value="ECO:0007669"/>
    <property type="project" value="TreeGrafter"/>
</dbReference>
<dbReference type="SUPFAM" id="SSF81296">
    <property type="entry name" value="E set domains"/>
    <property type="match status" value="1"/>
</dbReference>
<dbReference type="Pfam" id="PF03404">
    <property type="entry name" value="Mo-co_dimer"/>
    <property type="match status" value="1"/>
</dbReference>
<evidence type="ECO:0000313" key="8">
    <source>
        <dbReference type="Proteomes" id="UP000291591"/>
    </source>
</evidence>
<dbReference type="PRINTS" id="PR00407">
    <property type="entry name" value="EUMOPTERIN"/>
</dbReference>
<gene>
    <name evidence="7" type="ORF">EV383_3251</name>
</gene>
<evidence type="ECO:0000256" key="4">
    <source>
        <dbReference type="ARBA" id="ARBA00023002"/>
    </source>
</evidence>
<evidence type="ECO:0000259" key="5">
    <source>
        <dbReference type="Pfam" id="PF00174"/>
    </source>
</evidence>
<dbReference type="EMBL" id="SHKL01000001">
    <property type="protein sequence ID" value="RZT86358.1"/>
    <property type="molecule type" value="Genomic_DNA"/>
</dbReference>
<organism evidence="7 8">
    <name type="scientific">Pseudonocardia sediminis</name>
    <dbReference type="NCBI Taxonomy" id="1397368"/>
    <lineage>
        <taxon>Bacteria</taxon>
        <taxon>Bacillati</taxon>
        <taxon>Actinomycetota</taxon>
        <taxon>Actinomycetes</taxon>
        <taxon>Pseudonocardiales</taxon>
        <taxon>Pseudonocardiaceae</taxon>
        <taxon>Pseudonocardia</taxon>
    </lineage>
</organism>
<comment type="caution">
    <text evidence="7">The sequence shown here is derived from an EMBL/GenBank/DDBJ whole genome shotgun (WGS) entry which is preliminary data.</text>
</comment>
<dbReference type="Pfam" id="PF00174">
    <property type="entry name" value="Oxidored_molyb"/>
    <property type="match status" value="1"/>
</dbReference>
<dbReference type="AlphaFoldDB" id="A0A4Q7UZ26"/>
<protein>
    <submittedName>
        <fullName evidence="7">Sulfite dehydrogenase (Cytochrome) subunit SorA apoprotein</fullName>
    </submittedName>
</protein>
<dbReference type="RefSeq" id="WP_242623133.1">
    <property type="nucleotide sequence ID" value="NZ_SHKL01000001.1"/>
</dbReference>
<keyword evidence="2" id="KW-0500">Molybdenum</keyword>